<feature type="region of interest" description="Disordered" evidence="1">
    <location>
        <begin position="57"/>
        <end position="77"/>
    </location>
</feature>
<feature type="compositionally biased region" description="Gly residues" evidence="1">
    <location>
        <begin position="130"/>
        <end position="160"/>
    </location>
</feature>
<dbReference type="PANTHER" id="PTHR36881">
    <property type="entry name" value="DERMOKINE"/>
    <property type="match status" value="1"/>
</dbReference>
<gene>
    <name evidence="4" type="primary">LOC103601460</name>
</gene>
<dbReference type="RefSeq" id="XP_008584096.1">
    <property type="nucleotide sequence ID" value="XM_008585874.1"/>
</dbReference>
<feature type="compositionally biased region" description="Gly residues" evidence="1">
    <location>
        <begin position="220"/>
        <end position="229"/>
    </location>
</feature>
<protein>
    <submittedName>
        <fullName evidence="4">Dermokine-like</fullName>
    </submittedName>
</protein>
<evidence type="ECO:0000313" key="4">
    <source>
        <dbReference type="RefSeq" id="XP_008584096.1"/>
    </source>
</evidence>
<evidence type="ECO:0000313" key="3">
    <source>
        <dbReference type="Proteomes" id="UP000694923"/>
    </source>
</evidence>
<feature type="compositionally biased region" description="Gly residues" evidence="1">
    <location>
        <begin position="175"/>
        <end position="186"/>
    </location>
</feature>
<keyword evidence="3" id="KW-1185">Reference proteome</keyword>
<dbReference type="GeneID" id="103601460"/>
<evidence type="ECO:0000256" key="1">
    <source>
        <dbReference type="SAM" id="MobiDB-lite"/>
    </source>
</evidence>
<accession>A0ABM0RU05</accession>
<dbReference type="InterPro" id="IPR033541">
    <property type="entry name" value="Dermokine"/>
</dbReference>
<feature type="signal peptide" evidence="2">
    <location>
        <begin position="1"/>
        <end position="21"/>
    </location>
</feature>
<evidence type="ECO:0000256" key="2">
    <source>
        <dbReference type="SAM" id="SignalP"/>
    </source>
</evidence>
<dbReference type="Proteomes" id="UP000694923">
    <property type="component" value="Unplaced"/>
</dbReference>
<keyword evidence="2" id="KW-0732">Signal</keyword>
<name>A0ABM0RU05_GALVR</name>
<organism evidence="3 4">
    <name type="scientific">Galeopterus variegatus</name>
    <name type="common">Malayan flying lemur</name>
    <name type="synonym">Cynocephalus variegatus</name>
    <dbReference type="NCBI Taxonomy" id="482537"/>
    <lineage>
        <taxon>Eukaryota</taxon>
        <taxon>Metazoa</taxon>
        <taxon>Chordata</taxon>
        <taxon>Craniata</taxon>
        <taxon>Vertebrata</taxon>
        <taxon>Euteleostomi</taxon>
        <taxon>Mammalia</taxon>
        <taxon>Eutheria</taxon>
        <taxon>Euarchontoglires</taxon>
        <taxon>Dermoptera</taxon>
        <taxon>Cynocephalidae</taxon>
        <taxon>Galeopterus</taxon>
    </lineage>
</organism>
<sequence>MKLQGSLACLLLALWLGSGEAGPLLSGGESSGTAVGEAIGHGMGDAISHGVRQAIGQGVGEGASSGAREAVGPGVADTLGHRLGEAAHALGNTGSEAGRQAEDIIRHGIDAAHSSWQGMPGSNGAWPLSGGHGISGSQGSLGGHSQGNPGGPGTPWGHGHPGSSEGSFGANSQGGSWGQGGNGGSFNSGTNAQGTVAQPGYGSVRVGGQNAECTNPPPSGSGGSSGNSGGSSSSQSGSSGSGSGSGGGAREVASALCVCVGGVCPLTALSSLPRDHSAASLTRAWLSQQLDNGDIGEDDVAFRHGLLRYHGLAAPGPAAMLLRWGARASGSGASCRDVTLPGDVTEEAVRRLETRGHSRPIPVEEFGDSTLCTTVPPPTGEVLSDFRILSCMLQCAKLL</sequence>
<reference evidence="4" key="1">
    <citation type="submission" date="2025-08" db="UniProtKB">
        <authorList>
            <consortium name="RefSeq"/>
        </authorList>
    </citation>
    <scope>IDENTIFICATION</scope>
</reference>
<dbReference type="PANTHER" id="PTHR36881:SF1">
    <property type="entry name" value="DERMOKINE"/>
    <property type="match status" value="1"/>
</dbReference>
<feature type="chain" id="PRO_5045351790" evidence="2">
    <location>
        <begin position="22"/>
        <end position="399"/>
    </location>
</feature>
<proteinExistence type="predicted"/>
<feature type="region of interest" description="Disordered" evidence="1">
    <location>
        <begin position="113"/>
        <end position="247"/>
    </location>
</feature>